<protein>
    <submittedName>
        <fullName evidence="7">C40 family peptidase</fullName>
    </submittedName>
</protein>
<feature type="transmembrane region" description="Helical" evidence="5">
    <location>
        <begin position="29"/>
        <end position="46"/>
    </location>
</feature>
<feature type="domain" description="NlpC/P60" evidence="6">
    <location>
        <begin position="114"/>
        <end position="191"/>
    </location>
</feature>
<evidence type="ECO:0000259" key="6">
    <source>
        <dbReference type="Pfam" id="PF00877"/>
    </source>
</evidence>
<dbReference type="SUPFAM" id="SSF54001">
    <property type="entry name" value="Cysteine proteinases"/>
    <property type="match status" value="1"/>
</dbReference>
<keyword evidence="5" id="KW-0472">Membrane</keyword>
<proteinExistence type="inferred from homology"/>
<evidence type="ECO:0000256" key="4">
    <source>
        <dbReference type="ARBA" id="ARBA00022807"/>
    </source>
</evidence>
<keyword evidence="8" id="KW-1185">Reference proteome</keyword>
<keyword evidence="4" id="KW-0788">Thiol protease</keyword>
<dbReference type="Proteomes" id="UP000664218">
    <property type="component" value="Unassembled WGS sequence"/>
</dbReference>
<dbReference type="GO" id="GO:0008234">
    <property type="term" value="F:cysteine-type peptidase activity"/>
    <property type="evidence" value="ECO:0007669"/>
    <property type="project" value="UniProtKB-KW"/>
</dbReference>
<dbReference type="EMBL" id="JAFNJU010000003">
    <property type="protein sequence ID" value="MBO1264416.1"/>
    <property type="molecule type" value="Genomic_DNA"/>
</dbReference>
<dbReference type="RefSeq" id="WP_207598929.1">
    <property type="nucleotide sequence ID" value="NZ_JAFNJU010000003.1"/>
</dbReference>
<accession>A0A939HAE4</accession>
<evidence type="ECO:0000256" key="5">
    <source>
        <dbReference type="SAM" id="Phobius"/>
    </source>
</evidence>
<dbReference type="AlphaFoldDB" id="A0A939HAE4"/>
<organism evidence="7 8">
    <name type="scientific">Proteiniclasticum aestuarii</name>
    <dbReference type="NCBI Taxonomy" id="2817862"/>
    <lineage>
        <taxon>Bacteria</taxon>
        <taxon>Bacillati</taxon>
        <taxon>Bacillota</taxon>
        <taxon>Clostridia</taxon>
        <taxon>Eubacteriales</taxon>
        <taxon>Clostridiaceae</taxon>
        <taxon>Proteiniclasticum</taxon>
    </lineage>
</organism>
<dbReference type="Gene3D" id="3.90.1720.10">
    <property type="entry name" value="endopeptidase domain like (from Nostoc punctiforme)"/>
    <property type="match status" value="1"/>
</dbReference>
<evidence type="ECO:0000256" key="2">
    <source>
        <dbReference type="ARBA" id="ARBA00022670"/>
    </source>
</evidence>
<dbReference type="InterPro" id="IPR000064">
    <property type="entry name" value="NLP_P60_dom"/>
</dbReference>
<dbReference type="Pfam" id="PF00877">
    <property type="entry name" value="NLPC_P60"/>
    <property type="match status" value="1"/>
</dbReference>
<dbReference type="GO" id="GO:0006508">
    <property type="term" value="P:proteolysis"/>
    <property type="evidence" value="ECO:0007669"/>
    <property type="project" value="UniProtKB-KW"/>
</dbReference>
<name>A0A939HAE4_9CLOT</name>
<comment type="caution">
    <text evidence="7">The sequence shown here is derived from an EMBL/GenBank/DDBJ whole genome shotgun (WGS) entry which is preliminary data.</text>
</comment>
<evidence type="ECO:0000313" key="8">
    <source>
        <dbReference type="Proteomes" id="UP000664218"/>
    </source>
</evidence>
<evidence type="ECO:0000256" key="3">
    <source>
        <dbReference type="ARBA" id="ARBA00022801"/>
    </source>
</evidence>
<sequence>MEDRLRFHGNERVKRIQEIRRRNRRRRRIWLGLLLTVLIVVTVTLLDRNGLFEMFFNNRVSYAGNTEYTEMVSEDGTASREDLVSLSQILINHPFALGQEELILGKPAGPIGSGAFVDWVFYNLTGEALSEKSSETGPLSTRLWDQSTAVMESDLEVGDLGFSMVPEGSKVNHVGIYIGEINGEKAFIHAGGVQYKAEGLEEGRVVISLNNTLKRNNVDMHGSKFSPSAPSTQFVYYRRPNIEFVK</sequence>
<keyword evidence="3" id="KW-0378">Hydrolase</keyword>
<comment type="similarity">
    <text evidence="1">Belongs to the peptidase C40 family.</text>
</comment>
<keyword evidence="2" id="KW-0645">Protease</keyword>
<evidence type="ECO:0000256" key="1">
    <source>
        <dbReference type="ARBA" id="ARBA00007074"/>
    </source>
</evidence>
<keyword evidence="5" id="KW-1133">Transmembrane helix</keyword>
<evidence type="ECO:0000313" key="7">
    <source>
        <dbReference type="EMBL" id="MBO1264416.1"/>
    </source>
</evidence>
<dbReference type="InterPro" id="IPR038765">
    <property type="entry name" value="Papain-like_cys_pep_sf"/>
</dbReference>
<reference evidence="7" key="1">
    <citation type="submission" date="2021-03" db="EMBL/GenBank/DDBJ databases">
        <title>Proteiniclasticum marinus sp. nov., isolated from tidal flat sediment.</title>
        <authorList>
            <person name="Namirimu T."/>
            <person name="Yang J.-A."/>
            <person name="Yang S.-H."/>
            <person name="Kim Y.-J."/>
            <person name="Kwon K.K."/>
        </authorList>
    </citation>
    <scope>NUCLEOTIDE SEQUENCE</scope>
    <source>
        <strain evidence="7">SCR006</strain>
    </source>
</reference>
<keyword evidence="5" id="KW-0812">Transmembrane</keyword>
<gene>
    <name evidence="7" type="ORF">J3A84_05095</name>
</gene>